<keyword evidence="2" id="KW-1185">Reference proteome</keyword>
<dbReference type="SUPFAM" id="SSF52540">
    <property type="entry name" value="P-loop containing nucleoside triphosphate hydrolases"/>
    <property type="match status" value="1"/>
</dbReference>
<gene>
    <name evidence="1" type="ORF">BM613_12500</name>
</gene>
<evidence type="ECO:0000313" key="1">
    <source>
        <dbReference type="EMBL" id="PWI56695.1"/>
    </source>
</evidence>
<dbReference type="AlphaFoldDB" id="A0A2U3D5Y5"/>
<comment type="caution">
    <text evidence="1">The sequence shown here is derived from an EMBL/GenBank/DDBJ whole genome shotgun (WGS) entry which is preliminary data.</text>
</comment>
<accession>A0A2U3D5Y5</accession>
<dbReference type="InterPro" id="IPR027417">
    <property type="entry name" value="P-loop_NTPase"/>
</dbReference>
<protein>
    <recommendedName>
        <fullName evidence="3">AAA family ATPase</fullName>
    </recommendedName>
</protein>
<evidence type="ECO:0008006" key="3">
    <source>
        <dbReference type="Google" id="ProtNLM"/>
    </source>
</evidence>
<sequence>MIFVGGIHGVGKTTVCKMIREYFQIDNYSASALIANAKGAEFGLVKEVSDIETNQDFLTRALRNMQIGSRWFLLDGHFCLIDTTSQIIRVPEMTFHQLAPKAIIVVQDTVNEIKGRLLSRDNLVYGEPFLEQFQDEELSYAVELANMMDIPYVVFQNNQLRVHQLEEFLRTVGAIV</sequence>
<organism evidence="1 2">
    <name type="scientific">Sulfoacidibacillus thermotolerans</name>
    <name type="common">Acidibacillus sulfuroxidans</name>
    <dbReference type="NCBI Taxonomy" id="1765684"/>
    <lineage>
        <taxon>Bacteria</taxon>
        <taxon>Bacillati</taxon>
        <taxon>Bacillota</taxon>
        <taxon>Bacilli</taxon>
        <taxon>Bacillales</taxon>
        <taxon>Alicyclobacillaceae</taxon>
        <taxon>Sulfoacidibacillus</taxon>
    </lineage>
</organism>
<dbReference type="Gene3D" id="3.40.50.300">
    <property type="entry name" value="P-loop containing nucleotide triphosphate hydrolases"/>
    <property type="match status" value="1"/>
</dbReference>
<dbReference type="OrthoDB" id="1850524at2"/>
<dbReference type="EMBL" id="MPDK01000030">
    <property type="protein sequence ID" value="PWI56695.1"/>
    <property type="molecule type" value="Genomic_DNA"/>
</dbReference>
<reference evidence="1 2" key="1">
    <citation type="submission" date="2016-11" db="EMBL/GenBank/DDBJ databases">
        <title>Comparative genomics of Acidibacillus ferroxidans species.</title>
        <authorList>
            <person name="Oliveira G."/>
            <person name="Nunes G."/>
            <person name="Oliveira R."/>
            <person name="Araujo F."/>
            <person name="Salim A."/>
            <person name="Scholte L."/>
            <person name="Morais D."/>
            <person name="Nancucheo I."/>
            <person name="Johnson D.B."/>
            <person name="Grail B."/>
            <person name="Bittencourt J."/>
            <person name="Valadares R."/>
        </authorList>
    </citation>
    <scope>NUCLEOTIDE SEQUENCE [LARGE SCALE GENOMIC DNA]</scope>
    <source>
        <strain evidence="1 2">Y002</strain>
    </source>
</reference>
<name>A0A2U3D5Y5_SULT2</name>
<evidence type="ECO:0000313" key="2">
    <source>
        <dbReference type="Proteomes" id="UP000245380"/>
    </source>
</evidence>
<dbReference type="Pfam" id="PF13207">
    <property type="entry name" value="AAA_17"/>
    <property type="match status" value="1"/>
</dbReference>
<proteinExistence type="predicted"/>
<dbReference type="Proteomes" id="UP000245380">
    <property type="component" value="Unassembled WGS sequence"/>
</dbReference>